<dbReference type="Gene3D" id="1.10.10.10">
    <property type="entry name" value="Winged helix-like DNA-binding domain superfamily/Winged helix DNA-binding domain"/>
    <property type="match status" value="3"/>
</dbReference>
<evidence type="ECO:0000313" key="8">
    <source>
        <dbReference type="Proteomes" id="UP000501726"/>
    </source>
</evidence>
<feature type="domain" description="RecX second three-helical" evidence="5">
    <location>
        <begin position="121"/>
        <end position="150"/>
    </location>
</feature>
<accession>A0A6F8PTI7</accession>
<organism evidence="7 8">
    <name type="scientific">Thiosulfatimonas sediminis</name>
    <dbReference type="NCBI Taxonomy" id="2675054"/>
    <lineage>
        <taxon>Bacteria</taxon>
        <taxon>Pseudomonadati</taxon>
        <taxon>Pseudomonadota</taxon>
        <taxon>Gammaproteobacteria</taxon>
        <taxon>Thiotrichales</taxon>
        <taxon>Piscirickettsiaceae</taxon>
        <taxon>Thiosulfatimonas</taxon>
    </lineage>
</organism>
<dbReference type="KEGG" id="tse:THMIRHAS_08140"/>
<dbReference type="InterPro" id="IPR003783">
    <property type="entry name" value="Regulatory_RecX"/>
</dbReference>
<evidence type="ECO:0000256" key="1">
    <source>
        <dbReference type="ARBA" id="ARBA00004496"/>
    </source>
</evidence>
<gene>
    <name evidence="7" type="ORF">THMIRHAS_08140</name>
</gene>
<dbReference type="PANTHER" id="PTHR33602:SF1">
    <property type="entry name" value="REGULATORY PROTEIN RECX FAMILY PROTEIN"/>
    <property type="match status" value="1"/>
</dbReference>
<comment type="subcellular location">
    <subcellularLocation>
        <location evidence="1">Cytoplasm</location>
    </subcellularLocation>
</comment>
<dbReference type="PANTHER" id="PTHR33602">
    <property type="entry name" value="REGULATORY PROTEIN RECX FAMILY PROTEIN"/>
    <property type="match status" value="1"/>
</dbReference>
<keyword evidence="8" id="KW-1185">Reference proteome</keyword>
<dbReference type="AlphaFoldDB" id="A0A6F8PTI7"/>
<protein>
    <recommendedName>
        <fullName evidence="3">Regulatory protein RecX</fullName>
    </recommendedName>
</protein>
<evidence type="ECO:0000256" key="2">
    <source>
        <dbReference type="ARBA" id="ARBA00009695"/>
    </source>
</evidence>
<name>A0A6F8PTI7_9GAMM</name>
<reference evidence="8" key="1">
    <citation type="submission" date="2019-11" db="EMBL/GenBank/DDBJ databases">
        <title>Isolation and characterization of two novel species in the genus Thiomicrorhabdus.</title>
        <authorList>
            <person name="Mochizuki J."/>
            <person name="Kojima H."/>
            <person name="Fukui M."/>
        </authorList>
    </citation>
    <scope>NUCLEOTIDE SEQUENCE [LARGE SCALE GENOMIC DNA]</scope>
    <source>
        <strain evidence="8">aks77</strain>
    </source>
</reference>
<dbReference type="Pfam" id="PF21981">
    <property type="entry name" value="RecX_HTH3"/>
    <property type="match status" value="1"/>
</dbReference>
<evidence type="ECO:0000259" key="5">
    <source>
        <dbReference type="Pfam" id="PF02631"/>
    </source>
</evidence>
<dbReference type="InterPro" id="IPR053924">
    <property type="entry name" value="RecX_HTH_2nd"/>
</dbReference>
<dbReference type="InterPro" id="IPR053925">
    <property type="entry name" value="RecX_HTH_3rd"/>
</dbReference>
<evidence type="ECO:0000259" key="6">
    <source>
        <dbReference type="Pfam" id="PF21981"/>
    </source>
</evidence>
<dbReference type="Pfam" id="PF02631">
    <property type="entry name" value="RecX_HTH2"/>
    <property type="match status" value="1"/>
</dbReference>
<dbReference type="RefSeq" id="WP_173271164.1">
    <property type="nucleotide sequence ID" value="NZ_AP021889.1"/>
</dbReference>
<evidence type="ECO:0000256" key="4">
    <source>
        <dbReference type="ARBA" id="ARBA00022490"/>
    </source>
</evidence>
<proteinExistence type="inferred from homology"/>
<dbReference type="InterPro" id="IPR036388">
    <property type="entry name" value="WH-like_DNA-bd_sf"/>
</dbReference>
<dbReference type="GO" id="GO:0006282">
    <property type="term" value="P:regulation of DNA repair"/>
    <property type="evidence" value="ECO:0007669"/>
    <property type="project" value="InterPro"/>
</dbReference>
<dbReference type="Proteomes" id="UP000501726">
    <property type="component" value="Chromosome"/>
</dbReference>
<dbReference type="EMBL" id="AP021889">
    <property type="protein sequence ID" value="BBP45441.1"/>
    <property type="molecule type" value="Genomic_DNA"/>
</dbReference>
<dbReference type="GO" id="GO:0005737">
    <property type="term" value="C:cytoplasm"/>
    <property type="evidence" value="ECO:0007669"/>
    <property type="project" value="UniProtKB-SubCell"/>
</dbReference>
<keyword evidence="4" id="KW-0963">Cytoplasm</keyword>
<comment type="similarity">
    <text evidence="2">Belongs to the RecX family.</text>
</comment>
<evidence type="ECO:0000256" key="3">
    <source>
        <dbReference type="ARBA" id="ARBA00018111"/>
    </source>
</evidence>
<evidence type="ECO:0000313" key="7">
    <source>
        <dbReference type="EMBL" id="BBP45441.1"/>
    </source>
</evidence>
<feature type="domain" description="RecX third three-helical" evidence="6">
    <location>
        <begin position="169"/>
        <end position="216"/>
    </location>
</feature>
<sequence length="218" mass="25008">MKDATQFLQALGIATDSLEAAQGVKPSAERNAFLQQAWDEDFLQPFDPSAGQEAQLQQDMQNHALRLLGQREHGDKELLEKLRKKFSSQVEDLKKYGIDEAQFNEQLQSCLAHCQECNWQSDERYIEQLVSSLLAKGQGPMKIRQKAQQKSSRTELLNDYLDLDKDALLEQMRAVLDKKYGVKSGAKGAFLLPKDKAKQMRFLQSRGYSPELIWRLFR</sequence>